<dbReference type="InterPro" id="IPR049270">
    <property type="entry name" value="CFAP58_CC"/>
</dbReference>
<sequence>MASNKDRKKNKKSTNIDEISEAQLLFPEEIDETDVLDLNLYSDINDDFFNEANRVVQFLMEAKRHFEASRIKRYSDIIFNLHRRYVDEVNDNEVLRPQILSSENKLRLALELTATSEEAMQKLKDSLGDAWKESDASALREQLVQEKLHEVLIKCEGLADRNSGTTDDTAEFGHLAKYKNIILRERDRLAGEVVDLEKRLTTNRYYSENLEYIIRNNEDAMSKMASRAKFAEGERLNVESKLRALMKTMEEQKEAHGKTMMKLDIANRELSETTRKLSQKISDYDRQRVHLDKYRSEVNALNKAMHKNEDDIADLTKNQKNNEEMIKQLRLIEKEKSNAVSQLTSRLKKSIEDQNNATTRMYKLNRKVMILNSEILRLKNNINSLEKDVLNANGRTDDIRRIKETLQRERDSLRSDIIKLNNTMADLKHDMMLKANMISSLNLDMNKLNVKLDEAYILKSKAEKERDEMAQEMETLHERIENYQDQISLKTSQVNDLTEKLHEKQREVHSFKKQLESVHSEKMMLQRNLENTTQERDNFRILQAKSGHQIQQLTTEISANEVKINSLNLKIEHLNNYIKELQSDLKNKENLVAGLRKDMREMKAKNEMLAKTISNDELKFMKMGHELEEMRKERNLVGLQMVRRNDEIVVIKEKLQIAQNALDNGTTQYNQRVEDIRLLKKEISNLHTESECLKHAIKSTADMRKEIVRLQRALNQEHIRIRALTEDARTPTGVHRWRILKGEDPKKFELLEKLQLLQKRSLKQSIENSNIKNKLCEAQKTNETLKRMLSHMPTVEIKHKLVVQQRINRQMAKRLKTLAAERSLDMVELKSRQCIINSYAGKISEIGELPFLSDLKNELKSGILDVKNEISKSNMSLVPQEYMECGLFSDADTKTSTMCAKLTDSLNPKMFKHL</sequence>
<gene>
    <name evidence="4" type="primary">ORY</name>
</gene>
<dbReference type="GO" id="GO:0005856">
    <property type="term" value="C:cytoskeleton"/>
    <property type="evidence" value="ECO:0007669"/>
    <property type="project" value="TreeGrafter"/>
</dbReference>
<dbReference type="Gene3D" id="1.10.287.1490">
    <property type="match status" value="2"/>
</dbReference>
<dbReference type="PANTHER" id="PTHR32083:SF0">
    <property type="entry name" value="CILIA AND FLAGELLA-ASSOCIATED PROTEIN 58"/>
    <property type="match status" value="1"/>
</dbReference>
<feature type="domain" description="Cilia- and flagella-associated protein 58 central coiled coil" evidence="3">
    <location>
        <begin position="400"/>
        <end position="692"/>
    </location>
</feature>
<keyword evidence="1 2" id="KW-0175">Coiled coil</keyword>
<accession>B9EKZ0</accession>
<feature type="coiled-coil region" evidence="2">
    <location>
        <begin position="235"/>
        <end position="342"/>
    </location>
</feature>
<dbReference type="AlphaFoldDB" id="B9EKZ0"/>
<protein>
    <submittedName>
        <fullName evidence="4">Occludin-related Y protein</fullName>
    </submittedName>
</protein>
<dbReference type="OrthoDB" id="20035at2759"/>
<evidence type="ECO:0000256" key="2">
    <source>
        <dbReference type="SAM" id="Coils"/>
    </source>
</evidence>
<dbReference type="EMBL" id="BK006456">
    <property type="protein sequence ID" value="DAA06426.1"/>
    <property type="molecule type" value="mRNA"/>
</dbReference>
<organism evidence="4">
    <name type="scientific">Drosophila erecta</name>
    <name type="common">Fruit fly</name>
    <dbReference type="NCBI Taxonomy" id="7220"/>
    <lineage>
        <taxon>Eukaryota</taxon>
        <taxon>Metazoa</taxon>
        <taxon>Ecdysozoa</taxon>
        <taxon>Arthropoda</taxon>
        <taxon>Hexapoda</taxon>
        <taxon>Insecta</taxon>
        <taxon>Pterygota</taxon>
        <taxon>Neoptera</taxon>
        <taxon>Endopterygota</taxon>
        <taxon>Diptera</taxon>
        <taxon>Brachycera</taxon>
        <taxon>Muscomorpha</taxon>
        <taxon>Ephydroidea</taxon>
        <taxon>Drosophilidae</taxon>
        <taxon>Drosophila</taxon>
        <taxon>Sophophora</taxon>
    </lineage>
</organism>
<evidence type="ECO:0000313" key="4">
    <source>
        <dbReference type="EMBL" id="DAA06426.1"/>
    </source>
</evidence>
<dbReference type="Pfam" id="PF21771">
    <property type="entry name" value="CFAP58_CC"/>
    <property type="match status" value="1"/>
</dbReference>
<name>B9EKZ0_DROER</name>
<dbReference type="PANTHER" id="PTHR32083">
    <property type="entry name" value="CILIA AND FLAGELLA-ASSOCIATED PROTEIN 58-RELATED"/>
    <property type="match status" value="1"/>
</dbReference>
<proteinExistence type="evidence at transcript level"/>
<feature type="coiled-coil region" evidence="2">
    <location>
        <begin position="368"/>
        <end position="612"/>
    </location>
</feature>
<evidence type="ECO:0000259" key="3">
    <source>
        <dbReference type="Pfam" id="PF21771"/>
    </source>
</evidence>
<reference evidence="4" key="1">
    <citation type="journal article" date="2008" name="Nature">
        <title>Low conservation of gene content in the Drosophila Y chromosome.</title>
        <authorList>
            <person name="Koerich L.B."/>
            <person name="Wang X."/>
            <person name="Clark A.G."/>
            <person name="Carvalho A.B."/>
        </authorList>
    </citation>
    <scope>NUCLEOTIDE SEQUENCE</scope>
</reference>
<evidence type="ECO:0000256" key="1">
    <source>
        <dbReference type="ARBA" id="ARBA00023054"/>
    </source>
</evidence>